<feature type="region of interest" description="Disordered" evidence="1">
    <location>
        <begin position="302"/>
        <end position="321"/>
    </location>
</feature>
<dbReference type="RefSeq" id="WP_345502453.1">
    <property type="nucleotide sequence ID" value="NZ_BAABLO010000004.1"/>
</dbReference>
<comment type="caution">
    <text evidence="2">The sequence shown here is derived from an EMBL/GenBank/DDBJ whole genome shotgun (WGS) entry which is preliminary data.</text>
</comment>
<evidence type="ECO:0000313" key="2">
    <source>
        <dbReference type="EMBL" id="GAA4720002.1"/>
    </source>
</evidence>
<accession>A0ABP8Y3U7</accession>
<dbReference type="EMBL" id="BAABLO010000004">
    <property type="protein sequence ID" value="GAA4720002.1"/>
    <property type="molecule type" value="Genomic_DNA"/>
</dbReference>
<keyword evidence="3" id="KW-1185">Reference proteome</keyword>
<reference evidence="3" key="1">
    <citation type="journal article" date="2019" name="Int. J. Syst. Evol. Microbiol.">
        <title>The Global Catalogue of Microorganisms (GCM) 10K type strain sequencing project: providing services to taxonomists for standard genome sequencing and annotation.</title>
        <authorList>
            <consortium name="The Broad Institute Genomics Platform"/>
            <consortium name="The Broad Institute Genome Sequencing Center for Infectious Disease"/>
            <person name="Wu L."/>
            <person name="Ma J."/>
        </authorList>
    </citation>
    <scope>NUCLEOTIDE SEQUENCE [LARGE SCALE GENOMIC DNA]</scope>
    <source>
        <strain evidence="3">JCM 18961</strain>
    </source>
</reference>
<organism evidence="2 3">
    <name type="scientific">Pedococcus ginsenosidimutans</name>
    <dbReference type="NCBI Taxonomy" id="490570"/>
    <lineage>
        <taxon>Bacteria</taxon>
        <taxon>Bacillati</taxon>
        <taxon>Actinomycetota</taxon>
        <taxon>Actinomycetes</taxon>
        <taxon>Micrococcales</taxon>
        <taxon>Intrasporangiaceae</taxon>
        <taxon>Pedococcus</taxon>
    </lineage>
</organism>
<evidence type="ECO:0008006" key="4">
    <source>
        <dbReference type="Google" id="ProtNLM"/>
    </source>
</evidence>
<evidence type="ECO:0000256" key="1">
    <source>
        <dbReference type="SAM" id="MobiDB-lite"/>
    </source>
</evidence>
<dbReference type="Proteomes" id="UP001500556">
    <property type="component" value="Unassembled WGS sequence"/>
</dbReference>
<gene>
    <name evidence="2" type="ORF">GCM10025782_16800</name>
</gene>
<proteinExistence type="predicted"/>
<dbReference type="Gene3D" id="3.40.50.720">
    <property type="entry name" value="NAD(P)-binding Rossmann-like Domain"/>
    <property type="match status" value="1"/>
</dbReference>
<protein>
    <recommendedName>
        <fullName evidence="4">THIF-type NAD/FAD binding fold domain-containing protein</fullName>
    </recommendedName>
</protein>
<sequence>MTRGPLLKTVWPVLRRGTGQVQFGTDAERGAVVVGLTPAQVAALEALDGTHELPQALTSASGRVLLDHLVSRGLVVDATGPQALPPSTRAVLSPESDALLRTSSPPEAGYGALVRRHAAHVLVSGRGEVPSAVASALRRAGVSRVSQGARAADDWEHAPTGVPDVVVLVASGALDPASAQPWLRHAVPVLPLVMHEVEAVVGPLSAPGGPCLRCLDLARADLDPAWPALLGQLTRPTVGPGRDVGGEASLVGVASAMAAMVVLGVLDGQPLPVGRSLEVGLPWPRVRQRQWEVHPRCGCAVRTTSDPPGDATPPRQVRMAG</sequence>
<name>A0ABP8Y3U7_9MICO</name>
<evidence type="ECO:0000313" key="3">
    <source>
        <dbReference type="Proteomes" id="UP001500556"/>
    </source>
</evidence>